<dbReference type="Proteomes" id="UP000011715">
    <property type="component" value="Unassembled WGS sequence"/>
</dbReference>
<evidence type="ECO:0000313" key="2">
    <source>
        <dbReference type="EMBL" id="KLU85773.1"/>
    </source>
</evidence>
<dbReference type="Pfam" id="PF06985">
    <property type="entry name" value="HET"/>
    <property type="match status" value="1"/>
</dbReference>
<evidence type="ECO:0000313" key="4">
    <source>
        <dbReference type="Proteomes" id="UP000011715"/>
    </source>
</evidence>
<dbReference type="EMBL" id="GL876968">
    <property type="protein sequence ID" value="KLU85773.1"/>
    <property type="molecule type" value="Genomic_DNA"/>
</dbReference>
<sequence>MEHLKAVINGPPFQFVEVLALLSEADQLADTIESGSQPFDHEAAVKMTEALEALAAVGCVHAAYLGGYFQKLDEDNHGTPKEVANIEKAFQRLPDQVCRLKALIFGALHLPDLCSSPVPPGAAPVCQYCNWILERALTGLSDAGHEPIFFDDARYHASPVRSFFHLCIVDDWSELPALHHRAQIGCYLCSFLLELAKSRHIGLGEDERVQFWLEHKFSRLELSSEVGLAEAYLFVIPLAGTGKRDPLREEIWGYPELCGDFTRPIYRFRPEQAEEKSDLSRIGIYPAARDKVLGKANIDFLRGVLGRPREGHTTGFRPKRLIDLGPDPTSDLRLVITSNSSHKTMPYAALSYCWGPPEHAAWQVMTTPETIERHCARISLEDLPPVVKDAVEVCRHLDIRYLWVDAICILQGSSPDWEEQSRDMGKVFQGSWVTICAVQSSTCRQGFLHTRNRSTPIQNLGYKSPISPRHRVKITLRPTWEDPYFKGDSCQASLFLWDVNGSAWNARGWVFQEKLLAPRKAIFGNEMVYAQVGDRFFCENGTSTRIAGNDGDHRDPYLSFCLDLGNKSKQYLYYEWHRLVAKLAIVSEWTDDRDILPALSGISEMFAARLKDTFLAGVWEADLPAGLLWVTVGEMKPSLVGLLASFEQGQGRFQCAPSWSWASRRKFWHAETNGDRCRTRSHMRHEMGVIASRLRVDGNNPYGRLMKGGSLLVAGRTIATPTGFFITNDGRTPSTPYINGCRISSEEDWQDQRAGSTYHRLGIYLGGTLPDPERQAQQDAAEDALEDSVRLLLVCSCCTSHDDDGSMFFNDSDLDQATASASCDRCLDEAQDVKRDCWGIAICPAPGRDRGYLRVGMFTCLAQDGGLGLFAGAEKETIELF</sequence>
<reference evidence="2" key="2">
    <citation type="submission" date="2010-05" db="EMBL/GenBank/DDBJ databases">
        <title>The Genome Sequence of Magnaporthe poae strain ATCC 64411.</title>
        <authorList>
            <consortium name="The Broad Institute Genome Sequencing Platform"/>
            <consortium name="Broad Institute Genome Sequencing Center for Infectious Disease"/>
            <person name="Ma L.-J."/>
            <person name="Dead R."/>
            <person name="Young S."/>
            <person name="Zeng Q."/>
            <person name="Koehrsen M."/>
            <person name="Alvarado L."/>
            <person name="Berlin A."/>
            <person name="Chapman S.B."/>
            <person name="Chen Z."/>
            <person name="Freedman E."/>
            <person name="Gellesch M."/>
            <person name="Goldberg J."/>
            <person name="Griggs A."/>
            <person name="Gujja S."/>
            <person name="Heilman E.R."/>
            <person name="Heiman D."/>
            <person name="Hepburn T."/>
            <person name="Howarth C."/>
            <person name="Jen D."/>
            <person name="Larson L."/>
            <person name="Mehta T."/>
            <person name="Neiman D."/>
            <person name="Pearson M."/>
            <person name="Roberts A."/>
            <person name="Saif S."/>
            <person name="Shea T."/>
            <person name="Shenoy N."/>
            <person name="Sisk P."/>
            <person name="Stolte C."/>
            <person name="Sykes S."/>
            <person name="Walk T."/>
            <person name="White J."/>
            <person name="Yandava C."/>
            <person name="Haas B."/>
            <person name="Nusbaum C."/>
            <person name="Birren B."/>
        </authorList>
    </citation>
    <scope>NUCLEOTIDE SEQUENCE</scope>
    <source>
        <strain evidence="2">ATCC 64411</strain>
    </source>
</reference>
<reference evidence="3" key="5">
    <citation type="submission" date="2015-06" db="UniProtKB">
        <authorList>
            <consortium name="EnsemblFungi"/>
        </authorList>
    </citation>
    <scope>IDENTIFICATION</scope>
    <source>
        <strain evidence="3">ATCC 64411</strain>
    </source>
</reference>
<keyword evidence="4" id="KW-1185">Reference proteome</keyword>
<gene>
    <name evidence="2" type="ORF">MAPG_04793</name>
</gene>
<protein>
    <recommendedName>
        <fullName evidence="1">Heterokaryon incompatibility domain-containing protein</fullName>
    </recommendedName>
</protein>
<proteinExistence type="predicted"/>
<dbReference type="OrthoDB" id="2958217at2759"/>
<dbReference type="PANTHER" id="PTHR33112:SF16">
    <property type="entry name" value="HETEROKARYON INCOMPATIBILITY DOMAIN-CONTAINING PROTEIN"/>
    <property type="match status" value="1"/>
</dbReference>
<organism evidence="3 4">
    <name type="scientific">Magnaporthiopsis poae (strain ATCC 64411 / 73-15)</name>
    <name type="common">Kentucky bluegrass fungus</name>
    <name type="synonym">Magnaporthe poae</name>
    <dbReference type="NCBI Taxonomy" id="644358"/>
    <lineage>
        <taxon>Eukaryota</taxon>
        <taxon>Fungi</taxon>
        <taxon>Dikarya</taxon>
        <taxon>Ascomycota</taxon>
        <taxon>Pezizomycotina</taxon>
        <taxon>Sordariomycetes</taxon>
        <taxon>Sordariomycetidae</taxon>
        <taxon>Magnaporthales</taxon>
        <taxon>Magnaporthaceae</taxon>
        <taxon>Magnaporthiopsis</taxon>
    </lineage>
</organism>
<evidence type="ECO:0000259" key="1">
    <source>
        <dbReference type="Pfam" id="PF06985"/>
    </source>
</evidence>
<reference evidence="2" key="3">
    <citation type="submission" date="2011-03" db="EMBL/GenBank/DDBJ databases">
        <title>Annotation of Magnaporthe poae ATCC 64411.</title>
        <authorList>
            <person name="Ma L.-J."/>
            <person name="Dead R."/>
            <person name="Young S.K."/>
            <person name="Zeng Q."/>
            <person name="Gargeya S."/>
            <person name="Fitzgerald M."/>
            <person name="Haas B."/>
            <person name="Abouelleil A."/>
            <person name="Alvarado L."/>
            <person name="Arachchi H.M."/>
            <person name="Berlin A."/>
            <person name="Brown A."/>
            <person name="Chapman S.B."/>
            <person name="Chen Z."/>
            <person name="Dunbar C."/>
            <person name="Freedman E."/>
            <person name="Gearin G."/>
            <person name="Gellesch M."/>
            <person name="Goldberg J."/>
            <person name="Griggs A."/>
            <person name="Gujja S."/>
            <person name="Heiman D."/>
            <person name="Howarth C."/>
            <person name="Larson L."/>
            <person name="Lui A."/>
            <person name="MacDonald P.J.P."/>
            <person name="Mehta T."/>
            <person name="Montmayeur A."/>
            <person name="Murphy C."/>
            <person name="Neiman D."/>
            <person name="Pearson M."/>
            <person name="Priest M."/>
            <person name="Roberts A."/>
            <person name="Saif S."/>
            <person name="Shea T."/>
            <person name="Shenoy N."/>
            <person name="Sisk P."/>
            <person name="Stolte C."/>
            <person name="Sykes S."/>
            <person name="Yandava C."/>
            <person name="Wortman J."/>
            <person name="Nusbaum C."/>
            <person name="Birren B."/>
        </authorList>
    </citation>
    <scope>NUCLEOTIDE SEQUENCE</scope>
    <source>
        <strain evidence="2">ATCC 64411</strain>
    </source>
</reference>
<dbReference type="InterPro" id="IPR010730">
    <property type="entry name" value="HET"/>
</dbReference>
<reference evidence="3" key="4">
    <citation type="journal article" date="2015" name="G3 (Bethesda)">
        <title>Genome sequences of three phytopathogenic species of the Magnaporthaceae family of fungi.</title>
        <authorList>
            <person name="Okagaki L.H."/>
            <person name="Nunes C.C."/>
            <person name="Sailsbery J."/>
            <person name="Clay B."/>
            <person name="Brown D."/>
            <person name="John T."/>
            <person name="Oh Y."/>
            <person name="Young N."/>
            <person name="Fitzgerald M."/>
            <person name="Haas B.J."/>
            <person name="Zeng Q."/>
            <person name="Young S."/>
            <person name="Adiconis X."/>
            <person name="Fan L."/>
            <person name="Levin J.Z."/>
            <person name="Mitchell T.K."/>
            <person name="Okubara P.A."/>
            <person name="Farman M.L."/>
            <person name="Kohn L.M."/>
            <person name="Birren B."/>
            <person name="Ma L.-J."/>
            <person name="Dean R.A."/>
        </authorList>
    </citation>
    <scope>NUCLEOTIDE SEQUENCE</scope>
    <source>
        <strain evidence="3">ATCC 64411 / 73-15</strain>
    </source>
</reference>
<dbReference type="PANTHER" id="PTHR33112">
    <property type="entry name" value="DOMAIN PROTEIN, PUTATIVE-RELATED"/>
    <property type="match status" value="1"/>
</dbReference>
<dbReference type="VEuPathDB" id="FungiDB:MAPG_04793"/>
<evidence type="ECO:0000313" key="3">
    <source>
        <dbReference type="EnsemblFungi" id="MAPG_04793T0"/>
    </source>
</evidence>
<reference evidence="4" key="1">
    <citation type="submission" date="2010-05" db="EMBL/GenBank/DDBJ databases">
        <title>The genome sequence of Magnaporthe poae strain ATCC 64411.</title>
        <authorList>
            <person name="Ma L.-J."/>
            <person name="Dead R."/>
            <person name="Young S."/>
            <person name="Zeng Q."/>
            <person name="Koehrsen M."/>
            <person name="Alvarado L."/>
            <person name="Berlin A."/>
            <person name="Chapman S.B."/>
            <person name="Chen Z."/>
            <person name="Freedman E."/>
            <person name="Gellesch M."/>
            <person name="Goldberg J."/>
            <person name="Griggs A."/>
            <person name="Gujja S."/>
            <person name="Heilman E.R."/>
            <person name="Heiman D."/>
            <person name="Hepburn T."/>
            <person name="Howarth C."/>
            <person name="Jen D."/>
            <person name="Larson L."/>
            <person name="Mehta T."/>
            <person name="Neiman D."/>
            <person name="Pearson M."/>
            <person name="Roberts A."/>
            <person name="Saif S."/>
            <person name="Shea T."/>
            <person name="Shenoy N."/>
            <person name="Sisk P."/>
            <person name="Stolte C."/>
            <person name="Sykes S."/>
            <person name="Walk T."/>
            <person name="White J."/>
            <person name="Yandava C."/>
            <person name="Haas B."/>
            <person name="Nusbaum C."/>
            <person name="Birren B."/>
        </authorList>
    </citation>
    <scope>NUCLEOTIDE SEQUENCE [LARGE SCALE GENOMIC DNA]</scope>
    <source>
        <strain evidence="4">ATCC 64411 / 73-15</strain>
    </source>
</reference>
<dbReference type="AlphaFoldDB" id="A0A0C4DXN9"/>
<accession>A0A0C4DXN9</accession>
<dbReference type="STRING" id="644358.A0A0C4DXN9"/>
<feature type="domain" description="Heterokaryon incompatibility" evidence="1">
    <location>
        <begin position="347"/>
        <end position="513"/>
    </location>
</feature>
<dbReference type="OMA" id="STIATHC"/>
<dbReference type="EMBL" id="ADBL01001120">
    <property type="status" value="NOT_ANNOTATED_CDS"/>
    <property type="molecule type" value="Genomic_DNA"/>
</dbReference>
<dbReference type="EnsemblFungi" id="MAPG_04793T0">
    <property type="protein sequence ID" value="MAPG_04793T0"/>
    <property type="gene ID" value="MAPG_04793"/>
</dbReference>
<name>A0A0C4DXN9_MAGP6</name>
<dbReference type="eggNOG" id="ENOG502RS90">
    <property type="taxonomic scope" value="Eukaryota"/>
</dbReference>